<dbReference type="Gene3D" id="3.40.930.10">
    <property type="entry name" value="Mannitol-specific EII, Chain A"/>
    <property type="match status" value="1"/>
</dbReference>
<sequence length="159" mass="17801">MNHLHFDESLIFKNLQAQSTEDALKQVATALFQQGLVKESYINAVIEREKQYATGLPTEGIAVAIPHTDCIHVNQKAIAIAVLDKPIEFGIMGELDSTTPVSIIFMLAMDQEHAQLSLLQNLMAIFQDRVFLEFLVNEPDKQLIKEKIRLNLLKGGEGK</sequence>
<dbReference type="STRING" id="872970.SAMN04488134_10780"/>
<dbReference type="AlphaFoldDB" id="A0A1H8PHL4"/>
<keyword evidence="3" id="KW-1185">Reference proteome</keyword>
<proteinExistence type="predicted"/>
<dbReference type="Proteomes" id="UP000199300">
    <property type="component" value="Unassembled WGS sequence"/>
</dbReference>
<dbReference type="PANTHER" id="PTHR47738:SF3">
    <property type="entry name" value="PHOSPHOTRANSFERASE SYSTEM MANNITOL_FRUCTOSE-SPECIFIC IIA DOMAIN CONTAINING PROTEIN"/>
    <property type="match status" value="1"/>
</dbReference>
<dbReference type="OrthoDB" id="370976at2"/>
<organism evidence="2 3">
    <name type="scientific">Amphibacillus marinus</name>
    <dbReference type="NCBI Taxonomy" id="872970"/>
    <lineage>
        <taxon>Bacteria</taxon>
        <taxon>Bacillati</taxon>
        <taxon>Bacillota</taxon>
        <taxon>Bacilli</taxon>
        <taxon>Bacillales</taxon>
        <taxon>Bacillaceae</taxon>
        <taxon>Amphibacillus</taxon>
    </lineage>
</organism>
<dbReference type="InterPro" id="IPR002178">
    <property type="entry name" value="PTS_EIIA_type-2_dom"/>
</dbReference>
<dbReference type="SUPFAM" id="SSF55804">
    <property type="entry name" value="Phoshotransferase/anion transport protein"/>
    <property type="match status" value="1"/>
</dbReference>
<reference evidence="2 3" key="1">
    <citation type="submission" date="2016-10" db="EMBL/GenBank/DDBJ databases">
        <authorList>
            <person name="de Groot N.N."/>
        </authorList>
    </citation>
    <scope>NUCLEOTIDE SEQUENCE [LARGE SCALE GENOMIC DNA]</scope>
    <source>
        <strain evidence="2 3">CGMCC 1.10434</strain>
    </source>
</reference>
<evidence type="ECO:0000313" key="2">
    <source>
        <dbReference type="EMBL" id="SEO41499.1"/>
    </source>
</evidence>
<accession>A0A1H8PHL4</accession>
<dbReference type="PROSITE" id="PS51094">
    <property type="entry name" value="PTS_EIIA_TYPE_2"/>
    <property type="match status" value="1"/>
</dbReference>
<dbReference type="RefSeq" id="WP_091497868.1">
    <property type="nucleotide sequence ID" value="NZ_FODJ01000007.1"/>
</dbReference>
<name>A0A1H8PHL4_9BACI</name>
<feature type="domain" description="PTS EIIA type-2" evidence="1">
    <location>
        <begin position="4"/>
        <end position="151"/>
    </location>
</feature>
<dbReference type="InterPro" id="IPR051541">
    <property type="entry name" value="PTS_SugarTrans_NitroReg"/>
</dbReference>
<protein>
    <submittedName>
        <fullName evidence="2">PTS system, galactitol-specific IIA component</fullName>
    </submittedName>
</protein>
<dbReference type="PANTHER" id="PTHR47738">
    <property type="entry name" value="PTS SYSTEM FRUCTOSE-LIKE EIIA COMPONENT-RELATED"/>
    <property type="match status" value="1"/>
</dbReference>
<gene>
    <name evidence="2" type="ORF">SAMN04488134_10780</name>
</gene>
<dbReference type="Pfam" id="PF00359">
    <property type="entry name" value="PTS_EIIA_2"/>
    <property type="match status" value="1"/>
</dbReference>
<dbReference type="EMBL" id="FODJ01000007">
    <property type="protein sequence ID" value="SEO41499.1"/>
    <property type="molecule type" value="Genomic_DNA"/>
</dbReference>
<dbReference type="CDD" id="cd00211">
    <property type="entry name" value="PTS_IIA_fru"/>
    <property type="match status" value="1"/>
</dbReference>
<evidence type="ECO:0000259" key="1">
    <source>
        <dbReference type="PROSITE" id="PS51094"/>
    </source>
</evidence>
<dbReference type="InterPro" id="IPR016152">
    <property type="entry name" value="PTrfase/Anion_transptr"/>
</dbReference>
<evidence type="ECO:0000313" key="3">
    <source>
        <dbReference type="Proteomes" id="UP000199300"/>
    </source>
</evidence>